<feature type="region of interest" description="Disordered" evidence="1">
    <location>
        <begin position="35"/>
        <end position="84"/>
    </location>
</feature>
<proteinExistence type="predicted"/>
<comment type="caution">
    <text evidence="2">The sequence shown here is derived from an EMBL/GenBank/DDBJ whole genome shotgun (WGS) entry which is preliminary data.</text>
</comment>
<protein>
    <submittedName>
        <fullName evidence="2">Uncharacterized protein</fullName>
    </submittedName>
</protein>
<reference evidence="2 3" key="1">
    <citation type="submission" date="2024-06" db="EMBL/GenBank/DDBJ databases">
        <title>The Natural Products Discovery Center: Release of the First 8490 Sequenced Strains for Exploring Actinobacteria Biosynthetic Diversity.</title>
        <authorList>
            <person name="Kalkreuter E."/>
            <person name="Kautsar S.A."/>
            <person name="Yang D."/>
            <person name="Bader C.D."/>
            <person name="Teijaro C.N."/>
            <person name="Fluegel L."/>
            <person name="Davis C.M."/>
            <person name="Simpson J.R."/>
            <person name="Lauterbach L."/>
            <person name="Steele A.D."/>
            <person name="Gui C."/>
            <person name="Meng S."/>
            <person name="Li G."/>
            <person name="Viehrig K."/>
            <person name="Ye F."/>
            <person name="Su P."/>
            <person name="Kiefer A.F."/>
            <person name="Nichols A."/>
            <person name="Cepeda A.J."/>
            <person name="Yan W."/>
            <person name="Fan B."/>
            <person name="Jiang Y."/>
            <person name="Adhikari A."/>
            <person name="Zheng C.-J."/>
            <person name="Schuster L."/>
            <person name="Cowan T.M."/>
            <person name="Smanski M.J."/>
            <person name="Chevrette M.G."/>
            <person name="De Carvalho L.P.S."/>
            <person name="Shen B."/>
        </authorList>
    </citation>
    <scope>NUCLEOTIDE SEQUENCE [LARGE SCALE GENOMIC DNA]</scope>
    <source>
        <strain evidence="2 3">NPDC019708</strain>
    </source>
</reference>
<evidence type="ECO:0000313" key="2">
    <source>
        <dbReference type="EMBL" id="MEU1957274.1"/>
    </source>
</evidence>
<accession>A0ABV2X292</accession>
<dbReference type="Proteomes" id="UP001550628">
    <property type="component" value="Unassembled WGS sequence"/>
</dbReference>
<evidence type="ECO:0000313" key="3">
    <source>
        <dbReference type="Proteomes" id="UP001550628"/>
    </source>
</evidence>
<name>A0ABV2X292_9NOCA</name>
<keyword evidence="3" id="KW-1185">Reference proteome</keyword>
<sequence>MRSLRSRGVRRYGATRPPRGVRAEVLVKSSLGSWELQPAAQQPGSDRRVSSSRPSGGRGSTAPGGRGDERRVNNSESEAERSSR</sequence>
<dbReference type="EMBL" id="JBEYBF010000060">
    <property type="protein sequence ID" value="MEU1957274.1"/>
    <property type="molecule type" value="Genomic_DNA"/>
</dbReference>
<evidence type="ECO:0000256" key="1">
    <source>
        <dbReference type="SAM" id="MobiDB-lite"/>
    </source>
</evidence>
<organism evidence="2 3">
    <name type="scientific">Nocardia rhamnosiphila</name>
    <dbReference type="NCBI Taxonomy" id="426716"/>
    <lineage>
        <taxon>Bacteria</taxon>
        <taxon>Bacillati</taxon>
        <taxon>Actinomycetota</taxon>
        <taxon>Actinomycetes</taxon>
        <taxon>Mycobacteriales</taxon>
        <taxon>Nocardiaceae</taxon>
        <taxon>Nocardia</taxon>
    </lineage>
</organism>
<dbReference type="RefSeq" id="WP_156059385.1">
    <property type="nucleotide sequence ID" value="NZ_JBEXYG010000008.1"/>
</dbReference>
<feature type="compositionally biased region" description="Gly residues" evidence="1">
    <location>
        <begin position="56"/>
        <end position="65"/>
    </location>
</feature>
<feature type="compositionally biased region" description="Basic and acidic residues" evidence="1">
    <location>
        <begin position="66"/>
        <end position="84"/>
    </location>
</feature>
<gene>
    <name evidence="2" type="ORF">ABZ510_36185</name>
</gene>
<dbReference type="GeneID" id="96248488"/>